<organism evidence="3 4">
    <name type="scientific">Nitratireductor indicus C115</name>
    <dbReference type="NCBI Taxonomy" id="1231190"/>
    <lineage>
        <taxon>Bacteria</taxon>
        <taxon>Pseudomonadati</taxon>
        <taxon>Pseudomonadota</taxon>
        <taxon>Alphaproteobacteria</taxon>
        <taxon>Hyphomicrobiales</taxon>
        <taxon>Phyllobacteriaceae</taxon>
        <taxon>Nitratireductor</taxon>
    </lineage>
</organism>
<evidence type="ECO:0000259" key="2">
    <source>
        <dbReference type="Pfam" id="PF07811"/>
    </source>
</evidence>
<evidence type="ECO:0000313" key="3">
    <source>
        <dbReference type="EMBL" id="EKF44338.1"/>
    </source>
</evidence>
<keyword evidence="4" id="KW-1185">Reference proteome</keyword>
<keyword evidence="1" id="KW-0472">Membrane</keyword>
<dbReference type="InterPro" id="IPR012495">
    <property type="entry name" value="TadE-like_dom"/>
</dbReference>
<keyword evidence="1" id="KW-0812">Transmembrane</keyword>
<sequence length="195" mass="21809">MVEPEFNTLREAIMGVRGEDSAIGNRRERRIFRHFIKNRDGVTAIEFALLAMPFFLLVCAIIETCIAFAAQELISNATDDVARQFRTGQITAASNLNETALRKMVCDRISIMVSDECPGLTVDLRQFATFEEAANTASSSSLSALQPKVDLGPALTKNMLRVYYRWPIITNRLGQNLPDGKMLLFSAATWQNEPF</sequence>
<dbReference type="STRING" id="721133.SAMN05216176_102266"/>
<name>K2N9S1_9HYPH</name>
<dbReference type="Proteomes" id="UP000007374">
    <property type="component" value="Unassembled WGS sequence"/>
</dbReference>
<feature type="domain" description="TadE-like" evidence="2">
    <location>
        <begin position="41"/>
        <end position="83"/>
    </location>
</feature>
<proteinExistence type="predicted"/>
<accession>K2N9S1</accession>
<evidence type="ECO:0000256" key="1">
    <source>
        <dbReference type="SAM" id="Phobius"/>
    </source>
</evidence>
<feature type="transmembrane region" description="Helical" evidence="1">
    <location>
        <begin position="47"/>
        <end position="70"/>
    </location>
</feature>
<dbReference type="Pfam" id="PF07811">
    <property type="entry name" value="TadE"/>
    <property type="match status" value="1"/>
</dbReference>
<comment type="caution">
    <text evidence="3">The sequence shown here is derived from an EMBL/GenBank/DDBJ whole genome shotgun (WGS) entry which is preliminary data.</text>
</comment>
<keyword evidence="1" id="KW-1133">Transmembrane helix</keyword>
<evidence type="ECO:0000313" key="4">
    <source>
        <dbReference type="Proteomes" id="UP000007374"/>
    </source>
</evidence>
<dbReference type="AlphaFoldDB" id="K2N9S1"/>
<gene>
    <name evidence="3" type="ORF">NA8A_01310</name>
</gene>
<protein>
    <submittedName>
        <fullName evidence="3">TadE-like protein</fullName>
    </submittedName>
</protein>
<dbReference type="PATRIC" id="fig|1231190.3.peg.277"/>
<dbReference type="EMBL" id="AMSI01000001">
    <property type="protein sequence ID" value="EKF44338.1"/>
    <property type="molecule type" value="Genomic_DNA"/>
</dbReference>
<reference evidence="3 4" key="1">
    <citation type="journal article" date="2012" name="J. Bacteriol.">
        <title>Genome Sequence of Nitratireductor indicus Type Strain C115.</title>
        <authorList>
            <person name="Lai Q."/>
            <person name="Li G."/>
            <person name="Yu Z."/>
            <person name="Shao Z."/>
        </authorList>
    </citation>
    <scope>NUCLEOTIDE SEQUENCE [LARGE SCALE GENOMIC DNA]</scope>
    <source>
        <strain evidence="3 4">C115</strain>
    </source>
</reference>
<dbReference type="RefSeq" id="WP_009449419.1">
    <property type="nucleotide sequence ID" value="NZ_AMSI01000001.1"/>
</dbReference>
<dbReference type="eggNOG" id="COG4961">
    <property type="taxonomic scope" value="Bacteria"/>
</dbReference>